<evidence type="ECO:0000259" key="1">
    <source>
        <dbReference type="PROSITE" id="PS50177"/>
    </source>
</evidence>
<dbReference type="EMBL" id="JAACNH010000271">
    <property type="protein sequence ID" value="KAG8431271.1"/>
    <property type="molecule type" value="Genomic_DNA"/>
</dbReference>
<dbReference type="PANTHER" id="PTHR21084:SF1">
    <property type="entry name" value="DENSE INCISORS"/>
    <property type="match status" value="1"/>
</dbReference>
<evidence type="ECO:0000313" key="2">
    <source>
        <dbReference type="EMBL" id="KAG8431271.1"/>
    </source>
</evidence>
<dbReference type="Proteomes" id="UP000812440">
    <property type="component" value="Unassembled WGS sequence"/>
</dbReference>
<dbReference type="AlphaFoldDB" id="A0A8T2IL44"/>
<dbReference type="InterPro" id="IPR026698">
    <property type="entry name" value="UPF_C3orf38"/>
</dbReference>
<dbReference type="InterPro" id="IPR018222">
    <property type="entry name" value="Nuclear_transport_factor_2_euk"/>
</dbReference>
<dbReference type="Pfam" id="PF15008">
    <property type="entry name" value="DUF4518"/>
    <property type="match status" value="1"/>
</dbReference>
<dbReference type="SUPFAM" id="SSF54427">
    <property type="entry name" value="NTF2-like"/>
    <property type="match status" value="1"/>
</dbReference>
<sequence length="193" mass="22261">MTDKKACCIKRFYFAKEKVHEQTYDSLDCQKLGEEFCKWFYQLLNAENPSLAQERGDWGPQHFWDNSVLKFEYNTTQTNREEYRGAQMASLRLLSLTREETLIFNPNMDSEGLKCANTPHGLVVVAVAGTVHRDNFCLGIFEQIFGLVNCPVTKNWKIKCINLKIIGHNVSGPSESLTRPCIKYETRDLEKLL</sequence>
<dbReference type="PROSITE" id="PS50177">
    <property type="entry name" value="NTF2_DOMAIN"/>
    <property type="match status" value="1"/>
</dbReference>
<name>A0A8T2IL44_9PIPI</name>
<protein>
    <recommendedName>
        <fullName evidence="1">NTF2 domain-containing protein</fullName>
    </recommendedName>
</protein>
<dbReference type="OrthoDB" id="6407068at2759"/>
<dbReference type="PANTHER" id="PTHR21084">
    <property type="entry name" value="DENSE INCISORS"/>
    <property type="match status" value="1"/>
</dbReference>
<accession>A0A8T2IL44</accession>
<evidence type="ECO:0000313" key="3">
    <source>
        <dbReference type="Proteomes" id="UP000812440"/>
    </source>
</evidence>
<dbReference type="InterPro" id="IPR032710">
    <property type="entry name" value="NTF2-like_dom_sf"/>
</dbReference>
<organism evidence="2 3">
    <name type="scientific">Hymenochirus boettgeri</name>
    <name type="common">Congo dwarf clawed frog</name>
    <dbReference type="NCBI Taxonomy" id="247094"/>
    <lineage>
        <taxon>Eukaryota</taxon>
        <taxon>Metazoa</taxon>
        <taxon>Chordata</taxon>
        <taxon>Craniata</taxon>
        <taxon>Vertebrata</taxon>
        <taxon>Euteleostomi</taxon>
        <taxon>Amphibia</taxon>
        <taxon>Batrachia</taxon>
        <taxon>Anura</taxon>
        <taxon>Pipoidea</taxon>
        <taxon>Pipidae</taxon>
        <taxon>Pipinae</taxon>
        <taxon>Hymenochirus</taxon>
    </lineage>
</organism>
<reference evidence="2" key="1">
    <citation type="thesis" date="2020" institute="ProQuest LLC" country="789 East Eisenhower Parkway, Ann Arbor, MI, USA">
        <title>Comparative Genomics and Chromosome Evolution.</title>
        <authorList>
            <person name="Mudd A.B."/>
        </authorList>
    </citation>
    <scope>NUCLEOTIDE SEQUENCE</scope>
    <source>
        <strain evidence="2">Female2</strain>
        <tissue evidence="2">Blood</tissue>
    </source>
</reference>
<proteinExistence type="predicted"/>
<comment type="caution">
    <text evidence="2">The sequence shown here is derived from an EMBL/GenBank/DDBJ whole genome shotgun (WGS) entry which is preliminary data.</text>
</comment>
<gene>
    <name evidence="2" type="ORF">GDO86_019144</name>
</gene>
<keyword evidence="3" id="KW-1185">Reference proteome</keyword>
<feature type="domain" description="NTF2" evidence="1">
    <location>
        <begin position="32"/>
        <end position="165"/>
    </location>
</feature>